<evidence type="ECO:0008006" key="10">
    <source>
        <dbReference type="Google" id="ProtNLM"/>
    </source>
</evidence>
<dbReference type="GO" id="GO:0015267">
    <property type="term" value="F:channel activity"/>
    <property type="evidence" value="ECO:0007669"/>
    <property type="project" value="InterPro"/>
</dbReference>
<dbReference type="SUPFAM" id="SSF81338">
    <property type="entry name" value="Aquaporin-like"/>
    <property type="match status" value="1"/>
</dbReference>
<evidence type="ECO:0000313" key="9">
    <source>
        <dbReference type="Proteomes" id="UP001367676"/>
    </source>
</evidence>
<dbReference type="PRINTS" id="PR00783">
    <property type="entry name" value="MINTRINSICP"/>
</dbReference>
<gene>
    <name evidence="8" type="ORF">V9T40_000240</name>
</gene>
<keyword evidence="4 7" id="KW-0472">Membrane</keyword>
<feature type="transmembrane region" description="Helical" evidence="7">
    <location>
        <begin position="73"/>
        <end position="90"/>
    </location>
</feature>
<evidence type="ECO:0000256" key="6">
    <source>
        <dbReference type="SAM" id="MobiDB-lite"/>
    </source>
</evidence>
<dbReference type="Gene3D" id="1.20.1080.10">
    <property type="entry name" value="Glycerol uptake facilitator protein"/>
    <property type="match status" value="1"/>
</dbReference>
<accession>A0AAN9Y056</accession>
<dbReference type="EMBL" id="JBBCAQ010000034">
    <property type="protein sequence ID" value="KAK7579611.1"/>
    <property type="molecule type" value="Genomic_DNA"/>
</dbReference>
<keyword evidence="5" id="KW-0813">Transport</keyword>
<evidence type="ECO:0000256" key="7">
    <source>
        <dbReference type="SAM" id="Phobius"/>
    </source>
</evidence>
<keyword evidence="3 7" id="KW-1133">Transmembrane helix</keyword>
<evidence type="ECO:0000256" key="5">
    <source>
        <dbReference type="RuleBase" id="RU000477"/>
    </source>
</evidence>
<feature type="transmembrane region" description="Helical" evidence="7">
    <location>
        <begin position="198"/>
        <end position="219"/>
    </location>
</feature>
<dbReference type="InterPro" id="IPR000425">
    <property type="entry name" value="MIP"/>
</dbReference>
<proteinExistence type="inferred from homology"/>
<feature type="transmembrane region" description="Helical" evidence="7">
    <location>
        <begin position="34"/>
        <end position="53"/>
    </location>
</feature>
<feature type="transmembrane region" description="Helical" evidence="7">
    <location>
        <begin position="239"/>
        <end position="259"/>
    </location>
</feature>
<evidence type="ECO:0000256" key="4">
    <source>
        <dbReference type="ARBA" id="ARBA00023136"/>
    </source>
</evidence>
<evidence type="ECO:0000313" key="8">
    <source>
        <dbReference type="EMBL" id="KAK7579611.1"/>
    </source>
</evidence>
<sequence length="300" mass="32489">MSRQNQGSTKRTNSKLVLSKSIMKSINERRKFDTLLEIFLAEIIGTGLLMYFGCMASFGSLTEVKPSPPMQNGLMFGFVVTALVSALGHISKAHLNISVTLCAYLLGTISTLTAIVYAVAQCIGATLGFYLLQVTTPGSLFMNYVENNSTCGFCTTTLAKDVSIPQGFLIELAATSFLILLVCSVWDPRNASTSDSVPIKFGLIISALSICAGPFTGASLNPARTLGPAIVNNIWDNHWLYWLAPLSGSAITTSFYKYVFMRNLDTVTSDETSSHSRLDSLKERTALNDNSSEEKSVDIA</sequence>
<dbReference type="GO" id="GO:0005886">
    <property type="term" value="C:plasma membrane"/>
    <property type="evidence" value="ECO:0007669"/>
    <property type="project" value="TreeGrafter"/>
</dbReference>
<dbReference type="Pfam" id="PF00230">
    <property type="entry name" value="MIP"/>
    <property type="match status" value="1"/>
</dbReference>
<comment type="similarity">
    <text evidence="5">Belongs to the MIP/aquaporin (TC 1.A.8) family.</text>
</comment>
<dbReference type="AlphaFoldDB" id="A0AAN9Y056"/>
<evidence type="ECO:0000256" key="2">
    <source>
        <dbReference type="ARBA" id="ARBA00022692"/>
    </source>
</evidence>
<dbReference type="InterPro" id="IPR023271">
    <property type="entry name" value="Aquaporin-like"/>
</dbReference>
<dbReference type="PANTHER" id="PTHR19139:SF270">
    <property type="entry name" value="ENTOMOGLYCEROPORIN 1-RELATED"/>
    <property type="match status" value="1"/>
</dbReference>
<dbReference type="Proteomes" id="UP001367676">
    <property type="component" value="Unassembled WGS sequence"/>
</dbReference>
<feature type="transmembrane region" description="Helical" evidence="7">
    <location>
        <begin position="102"/>
        <end position="132"/>
    </location>
</feature>
<comment type="subcellular location">
    <subcellularLocation>
        <location evidence="1">Membrane</location>
        <topology evidence="1">Multi-pass membrane protein</topology>
    </subcellularLocation>
</comment>
<dbReference type="PANTHER" id="PTHR19139">
    <property type="entry name" value="AQUAPORIN TRANSPORTER"/>
    <property type="match status" value="1"/>
</dbReference>
<dbReference type="InterPro" id="IPR034294">
    <property type="entry name" value="Aquaporin_transptr"/>
</dbReference>
<feature type="region of interest" description="Disordered" evidence="6">
    <location>
        <begin position="278"/>
        <end position="300"/>
    </location>
</feature>
<comment type="caution">
    <text evidence="8">The sequence shown here is derived from an EMBL/GenBank/DDBJ whole genome shotgun (WGS) entry which is preliminary data.</text>
</comment>
<name>A0AAN9Y056_9HEMI</name>
<organism evidence="8 9">
    <name type="scientific">Parthenolecanium corni</name>
    <dbReference type="NCBI Taxonomy" id="536013"/>
    <lineage>
        <taxon>Eukaryota</taxon>
        <taxon>Metazoa</taxon>
        <taxon>Ecdysozoa</taxon>
        <taxon>Arthropoda</taxon>
        <taxon>Hexapoda</taxon>
        <taxon>Insecta</taxon>
        <taxon>Pterygota</taxon>
        <taxon>Neoptera</taxon>
        <taxon>Paraneoptera</taxon>
        <taxon>Hemiptera</taxon>
        <taxon>Sternorrhyncha</taxon>
        <taxon>Coccoidea</taxon>
        <taxon>Coccidae</taxon>
        <taxon>Parthenolecanium</taxon>
    </lineage>
</organism>
<keyword evidence="9" id="KW-1185">Reference proteome</keyword>
<evidence type="ECO:0000256" key="1">
    <source>
        <dbReference type="ARBA" id="ARBA00004141"/>
    </source>
</evidence>
<reference evidence="8 9" key="1">
    <citation type="submission" date="2024-03" db="EMBL/GenBank/DDBJ databases">
        <title>Adaptation during the transition from Ophiocordyceps entomopathogen to insect associate is accompanied by gene loss and intensified selection.</title>
        <authorList>
            <person name="Ward C.M."/>
            <person name="Onetto C.A."/>
            <person name="Borneman A.R."/>
        </authorList>
    </citation>
    <scope>NUCLEOTIDE SEQUENCE [LARGE SCALE GENOMIC DNA]</scope>
    <source>
        <strain evidence="8">AWRI1</strain>
        <tissue evidence="8">Single Adult Female</tissue>
    </source>
</reference>
<protein>
    <recommendedName>
        <fullName evidence="10">Aquaporin</fullName>
    </recommendedName>
</protein>
<evidence type="ECO:0000256" key="3">
    <source>
        <dbReference type="ARBA" id="ARBA00022989"/>
    </source>
</evidence>
<keyword evidence="2 5" id="KW-0812">Transmembrane</keyword>
<feature type="transmembrane region" description="Helical" evidence="7">
    <location>
        <begin position="168"/>
        <end position="186"/>
    </location>
</feature>